<dbReference type="GO" id="GO:0000103">
    <property type="term" value="P:sulfate assimilation"/>
    <property type="evidence" value="ECO:0007669"/>
    <property type="project" value="UniProtKB-UniRule"/>
</dbReference>
<evidence type="ECO:0000256" key="1">
    <source>
        <dbReference type="ARBA" id="ARBA00005048"/>
    </source>
</evidence>
<protein>
    <recommendedName>
        <fullName evidence="8">Sulfate adenylyltransferase</fullName>
        <ecNumber evidence="8">2.7.7.4</ecNumber>
    </recommendedName>
    <alternativeName>
        <fullName evidence="8">ATP-sulfurylase</fullName>
    </alternativeName>
    <alternativeName>
        <fullName evidence="8">Sulfate adenylate transferase</fullName>
        <shortName evidence="8">SAT</shortName>
    </alternativeName>
</protein>
<evidence type="ECO:0000259" key="9">
    <source>
        <dbReference type="Pfam" id="PF01747"/>
    </source>
</evidence>
<dbReference type="InterPro" id="IPR020792">
    <property type="entry name" value="SO4_adenylyltransferase_pro"/>
</dbReference>
<comment type="pathway">
    <text evidence="1 8">Sulfur metabolism; hydrogen sulfide biosynthesis; sulfite from sulfate: step 1/3.</text>
</comment>
<keyword evidence="3 8" id="KW-0548">Nucleotidyltransferase</keyword>
<name>S0EXQ7_CHTCT</name>
<evidence type="ECO:0000256" key="2">
    <source>
        <dbReference type="ARBA" id="ARBA00022679"/>
    </source>
</evidence>
<dbReference type="HOGENOM" id="CLU_022950_1_1_0"/>
<dbReference type="NCBIfam" id="NF003166">
    <property type="entry name" value="PRK04149.1"/>
    <property type="match status" value="1"/>
</dbReference>
<dbReference type="Pfam" id="PF01747">
    <property type="entry name" value="ATP-sulfurylase"/>
    <property type="match status" value="1"/>
</dbReference>
<evidence type="ECO:0000256" key="4">
    <source>
        <dbReference type="ARBA" id="ARBA00022741"/>
    </source>
</evidence>
<dbReference type="FunCoup" id="S0EXQ7">
    <property type="interactions" value="273"/>
</dbReference>
<dbReference type="UniPathway" id="UPA00140">
    <property type="reaction ID" value="UER00204"/>
</dbReference>
<comment type="catalytic activity">
    <reaction evidence="7 8">
        <text>sulfate + ATP + H(+) = adenosine 5'-phosphosulfate + diphosphate</text>
        <dbReference type="Rhea" id="RHEA:18133"/>
        <dbReference type="ChEBI" id="CHEBI:15378"/>
        <dbReference type="ChEBI" id="CHEBI:16189"/>
        <dbReference type="ChEBI" id="CHEBI:30616"/>
        <dbReference type="ChEBI" id="CHEBI:33019"/>
        <dbReference type="ChEBI" id="CHEBI:58243"/>
        <dbReference type="EC" id="2.7.7.4"/>
    </reaction>
</comment>
<organism evidence="11 12">
    <name type="scientific">Chthonomonas calidirosea (strain DSM 23976 / ICMP 18418 / T49)</name>
    <dbReference type="NCBI Taxonomy" id="1303518"/>
    <lineage>
        <taxon>Bacteria</taxon>
        <taxon>Bacillati</taxon>
        <taxon>Armatimonadota</taxon>
        <taxon>Chthonomonadia</taxon>
        <taxon>Chthonomonadales</taxon>
        <taxon>Chthonomonadaceae</taxon>
        <taxon>Chthonomonas</taxon>
    </lineage>
</organism>
<dbReference type="AlphaFoldDB" id="S0EXQ7"/>
<dbReference type="eggNOG" id="COG2046">
    <property type="taxonomic scope" value="Bacteria"/>
</dbReference>
<dbReference type="EMBL" id="HF951689">
    <property type="protein sequence ID" value="CCW36473.1"/>
    <property type="molecule type" value="Genomic_DNA"/>
</dbReference>
<evidence type="ECO:0000256" key="8">
    <source>
        <dbReference type="HAMAP-Rule" id="MF_00066"/>
    </source>
</evidence>
<evidence type="ECO:0000313" key="11">
    <source>
        <dbReference type="EMBL" id="CCW36473.1"/>
    </source>
</evidence>
<dbReference type="InterPro" id="IPR025980">
    <property type="entry name" value="ATP-Sase_PUA-like_dom"/>
</dbReference>
<comment type="similarity">
    <text evidence="6 8">Belongs to the sulfate adenylyltransferase family.</text>
</comment>
<dbReference type="GO" id="GO:0005524">
    <property type="term" value="F:ATP binding"/>
    <property type="evidence" value="ECO:0007669"/>
    <property type="project" value="UniProtKB-KW"/>
</dbReference>
<dbReference type="EC" id="2.7.7.4" evidence="8"/>
<dbReference type="InterPro" id="IPR002650">
    <property type="entry name" value="Sulphate_adenylyltransferase"/>
</dbReference>
<proteinExistence type="inferred from homology"/>
<dbReference type="HAMAP" id="MF_00066">
    <property type="entry name" value="Sulf_adenylyltr"/>
    <property type="match status" value="1"/>
</dbReference>
<dbReference type="GO" id="GO:0004781">
    <property type="term" value="F:sulfate adenylyltransferase (ATP) activity"/>
    <property type="evidence" value="ECO:0007669"/>
    <property type="project" value="UniProtKB-UniRule"/>
</dbReference>
<keyword evidence="2 8" id="KW-0808">Transferase</keyword>
<dbReference type="InParanoid" id="S0EXQ7"/>
<dbReference type="PATRIC" id="fig|1303518.3.peg.2785"/>
<dbReference type="OrthoDB" id="9804504at2"/>
<evidence type="ECO:0000256" key="5">
    <source>
        <dbReference type="ARBA" id="ARBA00022840"/>
    </source>
</evidence>
<keyword evidence="4 8" id="KW-0547">Nucleotide-binding</keyword>
<reference evidence="12" key="1">
    <citation type="submission" date="2013-03" db="EMBL/GenBank/DDBJ databases">
        <title>Genome sequence of Chthonomonas calidirosea, the first sequenced genome from the Armatimonadetes phylum (formally candidate division OP10).</title>
        <authorList>
            <person name="Lee K.C.Y."/>
            <person name="Morgan X.C."/>
            <person name="Dunfield P.F."/>
            <person name="Tamas I."/>
            <person name="Houghton K.M."/>
            <person name="Vyssotski M."/>
            <person name="Ryan J.L.J."/>
            <person name="Lagutin K."/>
            <person name="McDonald I.R."/>
            <person name="Stott M.B."/>
        </authorList>
    </citation>
    <scope>NUCLEOTIDE SEQUENCE [LARGE SCALE GENOMIC DNA]</scope>
    <source>
        <strain evidence="12">DSM 23976 / ICMP 18418 / T49</strain>
    </source>
</reference>
<feature type="domain" description="ATP-sulfurylase PUA-like" evidence="10">
    <location>
        <begin position="8"/>
        <end position="164"/>
    </location>
</feature>
<sequence>MSAASGLIAPHGGVLINRFVPQERYESTLALAKTLPTIPLTPRQISDLEIIAIGAASPLTGFLNQKDYQSVLHSMRLANGLPWTIPLTLPISQEQAKTLATHPKATLTAQDGQPLAILHLQDIYPYDKAQEAQAIYKTTDPAHPGVAILYAQPELYAGGDVEVLTLPPHTDFPEYYLTPTQTRAYFAQKGWRTVVGFQTRNPVHRAHEYLQKVALEMVDGLLLHPLVGETKGDDIPASVRMRCYRVLLDNYYPLDRTLLAVNPSAMRYAGPREAVFHALLRKNYGCTHFIVGRDHAGVGNYYGTYEAQEIFDAFSPEEIGIIPLKFEHAFWCQQCGSMATSKTCPHPSEAHVTLSGTKVREMLRAGQRPPVEFTRPEVAEVLIEAFRNSS</sequence>
<dbReference type="PANTHER" id="PTHR43509">
    <property type="match status" value="1"/>
</dbReference>
<dbReference type="Pfam" id="PF14306">
    <property type="entry name" value="PUA_2"/>
    <property type="match status" value="1"/>
</dbReference>
<dbReference type="CDD" id="cd00517">
    <property type="entry name" value="ATPS"/>
    <property type="match status" value="1"/>
</dbReference>
<dbReference type="GO" id="GO:0070814">
    <property type="term" value="P:hydrogen sulfide biosynthetic process"/>
    <property type="evidence" value="ECO:0007669"/>
    <property type="project" value="UniProtKB-UniRule"/>
</dbReference>
<dbReference type="InterPro" id="IPR015947">
    <property type="entry name" value="PUA-like_sf"/>
</dbReference>
<dbReference type="Gene3D" id="3.40.50.620">
    <property type="entry name" value="HUPs"/>
    <property type="match status" value="1"/>
</dbReference>
<dbReference type="NCBIfam" id="TIGR00339">
    <property type="entry name" value="sopT"/>
    <property type="match status" value="1"/>
</dbReference>
<evidence type="ECO:0000259" key="10">
    <source>
        <dbReference type="Pfam" id="PF14306"/>
    </source>
</evidence>
<accession>S0EXQ7</accession>
<dbReference type="Gene3D" id="3.10.400.10">
    <property type="entry name" value="Sulfate adenylyltransferase"/>
    <property type="match status" value="1"/>
</dbReference>
<dbReference type="RefSeq" id="WP_016483982.1">
    <property type="nucleotide sequence ID" value="NC_021487.1"/>
</dbReference>
<dbReference type="SUPFAM" id="SSF52374">
    <property type="entry name" value="Nucleotidylyl transferase"/>
    <property type="match status" value="1"/>
</dbReference>
<evidence type="ECO:0000313" key="12">
    <source>
        <dbReference type="Proteomes" id="UP000014227"/>
    </source>
</evidence>
<dbReference type="KEGG" id="ccz:CCALI_02683"/>
<gene>
    <name evidence="8" type="primary">sat</name>
    <name evidence="11" type="ORF">CCALI_02683</name>
</gene>
<dbReference type="Proteomes" id="UP000014227">
    <property type="component" value="Chromosome I"/>
</dbReference>
<dbReference type="InterPro" id="IPR014729">
    <property type="entry name" value="Rossmann-like_a/b/a_fold"/>
</dbReference>
<evidence type="ECO:0000256" key="7">
    <source>
        <dbReference type="ARBA" id="ARBA00049370"/>
    </source>
</evidence>
<dbReference type="SUPFAM" id="SSF88697">
    <property type="entry name" value="PUA domain-like"/>
    <property type="match status" value="1"/>
</dbReference>
<evidence type="ECO:0000256" key="3">
    <source>
        <dbReference type="ARBA" id="ARBA00022695"/>
    </source>
</evidence>
<dbReference type="InterPro" id="IPR024951">
    <property type="entry name" value="Sulfurylase_cat_dom"/>
</dbReference>
<evidence type="ECO:0000256" key="6">
    <source>
        <dbReference type="ARBA" id="ARBA00037980"/>
    </source>
</evidence>
<dbReference type="PANTHER" id="PTHR43509:SF1">
    <property type="entry name" value="SULFATE ADENYLYLTRANSFERASE"/>
    <property type="match status" value="1"/>
</dbReference>
<dbReference type="STRING" id="454171.CP488_01408"/>
<keyword evidence="12" id="KW-1185">Reference proteome</keyword>
<keyword evidence="5 8" id="KW-0067">ATP-binding</keyword>
<feature type="domain" description="Sulphate adenylyltransferase catalytic" evidence="9">
    <location>
        <begin position="174"/>
        <end position="384"/>
    </location>
</feature>